<gene>
    <name evidence="1" type="ORF">CK503_09595</name>
</gene>
<name>A0A2A2G839_9BACT</name>
<comment type="caution">
    <text evidence="1">The sequence shown here is derived from an EMBL/GenBank/DDBJ whole genome shotgun (WGS) entry which is preliminary data.</text>
</comment>
<dbReference type="OrthoDB" id="3197351at2"/>
<keyword evidence="2" id="KW-1185">Reference proteome</keyword>
<dbReference type="EMBL" id="NSKE01000006">
    <property type="protein sequence ID" value="PAU93916.1"/>
    <property type="molecule type" value="Genomic_DNA"/>
</dbReference>
<evidence type="ECO:0000313" key="2">
    <source>
        <dbReference type="Proteomes" id="UP000218831"/>
    </source>
</evidence>
<sequence>MDKLLVLIGDIEDSKSVQDGDRETLQEVLSDNLQALNEEYKEGIVSPYTITLGDEFQAVFDSADAIFVQMLKIMSAIHPMGVRFSLAVGEIDTPINSEQAIGMDGPAFHEARNGIEMLKESGYIFNIGFEDEESPGLKIINNSLQLLSGRIRGWNKRRFIILHMMKEGYDYKEISEALEISTPAFYKNKDAGMLDVVEELSDNITVVINQKLKS</sequence>
<reference evidence="1 2" key="1">
    <citation type="submission" date="2017-08" db="EMBL/GenBank/DDBJ databases">
        <title>Aliifodinibius alkalisoli sp. nov., isolated from saline alkaline soil.</title>
        <authorList>
            <person name="Liu D."/>
            <person name="Zhang G."/>
        </authorList>
    </citation>
    <scope>NUCLEOTIDE SEQUENCE [LARGE SCALE GENOMIC DNA]</scope>
    <source>
        <strain evidence="1 2">WN023</strain>
    </source>
</reference>
<dbReference type="Pfam" id="PF16264">
    <property type="entry name" value="SatD"/>
    <property type="match status" value="1"/>
</dbReference>
<dbReference type="Proteomes" id="UP000218831">
    <property type="component" value="Unassembled WGS sequence"/>
</dbReference>
<organism evidence="1 2">
    <name type="scientific">Fodinibius salipaludis</name>
    <dbReference type="NCBI Taxonomy" id="2032627"/>
    <lineage>
        <taxon>Bacteria</taxon>
        <taxon>Pseudomonadati</taxon>
        <taxon>Balneolota</taxon>
        <taxon>Balneolia</taxon>
        <taxon>Balneolales</taxon>
        <taxon>Balneolaceae</taxon>
        <taxon>Fodinibius</taxon>
    </lineage>
</organism>
<dbReference type="RefSeq" id="WP_095606592.1">
    <property type="nucleotide sequence ID" value="NZ_NSKE01000006.1"/>
</dbReference>
<evidence type="ECO:0000313" key="1">
    <source>
        <dbReference type="EMBL" id="PAU93916.1"/>
    </source>
</evidence>
<evidence type="ECO:0008006" key="3">
    <source>
        <dbReference type="Google" id="ProtNLM"/>
    </source>
</evidence>
<proteinExistence type="predicted"/>
<accession>A0A2A2G839</accession>
<dbReference type="AlphaFoldDB" id="A0A2A2G839"/>
<dbReference type="InterPro" id="IPR032580">
    <property type="entry name" value="SatD"/>
</dbReference>
<protein>
    <recommendedName>
        <fullName evidence="3">SatD family (SatD)</fullName>
    </recommendedName>
</protein>